<protein>
    <submittedName>
        <fullName evidence="1">Uncharacterized protein</fullName>
    </submittedName>
</protein>
<dbReference type="Proteomes" id="UP000551878">
    <property type="component" value="Unassembled WGS sequence"/>
</dbReference>
<organism evidence="1 2">
    <name type="scientific">Texcoconibacillus texcoconensis</name>
    <dbReference type="NCBI Taxonomy" id="1095777"/>
    <lineage>
        <taxon>Bacteria</taxon>
        <taxon>Bacillati</taxon>
        <taxon>Bacillota</taxon>
        <taxon>Bacilli</taxon>
        <taxon>Bacillales</taxon>
        <taxon>Bacillaceae</taxon>
        <taxon>Texcoconibacillus</taxon>
    </lineage>
</organism>
<dbReference type="EMBL" id="JACHHB010000006">
    <property type="protein sequence ID" value="MBB5173357.1"/>
    <property type="molecule type" value="Genomic_DNA"/>
</dbReference>
<evidence type="ECO:0000313" key="1">
    <source>
        <dbReference type="EMBL" id="MBB5173357.1"/>
    </source>
</evidence>
<accession>A0A840QPW2</accession>
<dbReference type="AlphaFoldDB" id="A0A840QPW2"/>
<comment type="caution">
    <text evidence="1">The sequence shown here is derived from an EMBL/GenBank/DDBJ whole genome shotgun (WGS) entry which is preliminary data.</text>
</comment>
<gene>
    <name evidence="1" type="ORF">HNQ41_001544</name>
</gene>
<keyword evidence="2" id="KW-1185">Reference proteome</keyword>
<name>A0A840QPW2_9BACI</name>
<sequence length="81" mass="10015">MDRIKERENRVNEIITRKKIERSLEKEAEKIWSQKPEEDRIKRVGWFRKEEDLEKKSKFIKEFVDDNFEEKLREAFGVTDN</sequence>
<evidence type="ECO:0000313" key="2">
    <source>
        <dbReference type="Proteomes" id="UP000551878"/>
    </source>
</evidence>
<dbReference type="RefSeq" id="WP_184663813.1">
    <property type="nucleotide sequence ID" value="NZ_JACHHB010000006.1"/>
</dbReference>
<reference evidence="1 2" key="1">
    <citation type="submission" date="2020-08" db="EMBL/GenBank/DDBJ databases">
        <title>Genomic Encyclopedia of Type Strains, Phase IV (KMG-IV): sequencing the most valuable type-strain genomes for metagenomic binning, comparative biology and taxonomic classification.</title>
        <authorList>
            <person name="Goeker M."/>
        </authorList>
    </citation>
    <scope>NUCLEOTIDE SEQUENCE [LARGE SCALE GENOMIC DNA]</scope>
    <source>
        <strain evidence="1 2">DSM 24696</strain>
    </source>
</reference>
<proteinExistence type="predicted"/>